<reference evidence="3 4" key="1">
    <citation type="submission" date="2018-11" db="EMBL/GenBank/DDBJ databases">
        <title>Genomic Encyclopedia of Type Strains, Phase IV (KMG-IV): sequencing the most valuable type-strain genomes for metagenomic binning, comparative biology and taxonomic classification.</title>
        <authorList>
            <person name="Goeker M."/>
        </authorList>
    </citation>
    <scope>NUCLEOTIDE SEQUENCE [LARGE SCALE GENOMIC DNA]</scope>
    <source>
        <strain evidence="3 4">DSM 25623</strain>
    </source>
</reference>
<organism evidence="3 4">
    <name type="scientific">Vulcaniibacterium tengchongense</name>
    <dbReference type="NCBI Taxonomy" id="1273429"/>
    <lineage>
        <taxon>Bacteria</taxon>
        <taxon>Pseudomonadati</taxon>
        <taxon>Pseudomonadota</taxon>
        <taxon>Gammaproteobacteria</taxon>
        <taxon>Lysobacterales</taxon>
        <taxon>Lysobacteraceae</taxon>
        <taxon>Vulcaniibacterium</taxon>
    </lineage>
</organism>
<dbReference type="AlphaFoldDB" id="A0A3N4VIC2"/>
<proteinExistence type="predicted"/>
<dbReference type="InterPro" id="IPR003594">
    <property type="entry name" value="HATPase_dom"/>
</dbReference>
<dbReference type="Proteomes" id="UP000269708">
    <property type="component" value="Unassembled WGS sequence"/>
</dbReference>
<dbReference type="SUPFAM" id="SSF55874">
    <property type="entry name" value="ATPase domain of HSP90 chaperone/DNA topoisomerase II/histidine kinase"/>
    <property type="match status" value="1"/>
</dbReference>
<evidence type="ECO:0000313" key="3">
    <source>
        <dbReference type="EMBL" id="RPE81433.1"/>
    </source>
</evidence>
<evidence type="ECO:0000256" key="1">
    <source>
        <dbReference type="ARBA" id="ARBA00022527"/>
    </source>
</evidence>
<keyword evidence="3" id="KW-0808">Transferase</keyword>
<dbReference type="InterPro" id="IPR036890">
    <property type="entry name" value="HATPase_C_sf"/>
</dbReference>
<dbReference type="InterPro" id="IPR050267">
    <property type="entry name" value="Anti-sigma-factor_SerPK"/>
</dbReference>
<evidence type="ECO:0000313" key="4">
    <source>
        <dbReference type="Proteomes" id="UP000269708"/>
    </source>
</evidence>
<gene>
    <name evidence="3" type="ORF">EDC50_0623</name>
</gene>
<accession>A0A3N4VIC2</accession>
<keyword evidence="1" id="KW-0723">Serine/threonine-protein kinase</keyword>
<name>A0A3N4VIC2_9GAMM</name>
<evidence type="ECO:0000259" key="2">
    <source>
        <dbReference type="Pfam" id="PF13581"/>
    </source>
</evidence>
<sequence>MQIRITVPNELARLRDLTAAIDAVLETNAVAREVREDVRLIAEEIVANAIEHGGCGAQTEIIVEITARADRLVIEFRDSGRPFDPTAVEAPRLDADIEERGVGGLGLHLVRELAESLSYRREDPYNVLRVTVRGSARPTA</sequence>
<dbReference type="CDD" id="cd16936">
    <property type="entry name" value="HATPase_RsbW-like"/>
    <property type="match status" value="1"/>
</dbReference>
<keyword evidence="4" id="KW-1185">Reference proteome</keyword>
<comment type="caution">
    <text evidence="3">The sequence shown here is derived from an EMBL/GenBank/DDBJ whole genome shotgun (WGS) entry which is preliminary data.</text>
</comment>
<feature type="domain" description="Histidine kinase/HSP90-like ATPase" evidence="2">
    <location>
        <begin position="7"/>
        <end position="131"/>
    </location>
</feature>
<dbReference type="Pfam" id="PF13581">
    <property type="entry name" value="HATPase_c_2"/>
    <property type="match status" value="1"/>
</dbReference>
<dbReference type="OrthoDB" id="9792240at2"/>
<protein>
    <submittedName>
        <fullName evidence="3">Histidine kinase-like protein</fullName>
    </submittedName>
</protein>
<dbReference type="PANTHER" id="PTHR35526">
    <property type="entry name" value="ANTI-SIGMA-F FACTOR RSBW-RELATED"/>
    <property type="match status" value="1"/>
</dbReference>
<dbReference type="EMBL" id="RKQN01000001">
    <property type="protein sequence ID" value="RPE81433.1"/>
    <property type="molecule type" value="Genomic_DNA"/>
</dbReference>
<keyword evidence="3" id="KW-0418">Kinase</keyword>
<dbReference type="GO" id="GO:0004674">
    <property type="term" value="F:protein serine/threonine kinase activity"/>
    <property type="evidence" value="ECO:0007669"/>
    <property type="project" value="UniProtKB-KW"/>
</dbReference>
<dbReference type="RefSeq" id="WP_123768991.1">
    <property type="nucleotide sequence ID" value="NZ_RKQN01000001.1"/>
</dbReference>
<dbReference type="PANTHER" id="PTHR35526:SF6">
    <property type="entry name" value="SLR1861 PROTEIN"/>
    <property type="match status" value="1"/>
</dbReference>
<dbReference type="Gene3D" id="3.30.565.10">
    <property type="entry name" value="Histidine kinase-like ATPase, C-terminal domain"/>
    <property type="match status" value="1"/>
</dbReference>